<dbReference type="EMBL" id="BAABHS010000013">
    <property type="protein sequence ID" value="GAA4970822.1"/>
    <property type="molecule type" value="Genomic_DNA"/>
</dbReference>
<evidence type="ECO:0008006" key="3">
    <source>
        <dbReference type="Google" id="ProtNLM"/>
    </source>
</evidence>
<dbReference type="Proteomes" id="UP001500466">
    <property type="component" value="Unassembled WGS sequence"/>
</dbReference>
<keyword evidence="2" id="KW-1185">Reference proteome</keyword>
<gene>
    <name evidence="1" type="ORF">GCM10023205_40610</name>
</gene>
<accession>A0ABP9HH04</accession>
<name>A0ABP9HH04_9ACTN</name>
<reference evidence="2" key="1">
    <citation type="journal article" date="2019" name="Int. J. Syst. Evol. Microbiol.">
        <title>The Global Catalogue of Microorganisms (GCM) 10K type strain sequencing project: providing services to taxonomists for standard genome sequencing and annotation.</title>
        <authorList>
            <consortium name="The Broad Institute Genomics Platform"/>
            <consortium name="The Broad Institute Genome Sequencing Center for Infectious Disease"/>
            <person name="Wu L."/>
            <person name="Ma J."/>
        </authorList>
    </citation>
    <scope>NUCLEOTIDE SEQUENCE [LARGE SCALE GENOMIC DNA]</scope>
    <source>
        <strain evidence="2">JCM 17986</strain>
    </source>
</reference>
<proteinExistence type="predicted"/>
<organism evidence="1 2">
    <name type="scientific">Yinghuangia aomiensis</name>
    <dbReference type="NCBI Taxonomy" id="676205"/>
    <lineage>
        <taxon>Bacteria</taxon>
        <taxon>Bacillati</taxon>
        <taxon>Actinomycetota</taxon>
        <taxon>Actinomycetes</taxon>
        <taxon>Kitasatosporales</taxon>
        <taxon>Streptomycetaceae</taxon>
        <taxon>Yinghuangia</taxon>
    </lineage>
</organism>
<evidence type="ECO:0000313" key="1">
    <source>
        <dbReference type="EMBL" id="GAA4970822.1"/>
    </source>
</evidence>
<sequence length="268" mass="30000">MADATPTDVPLDLFQRHVGTITSYRSAENGYMSDLLMFVDTDAGRWFVKGQRNRPGGRLESLQREALINPYVQPIAPKLHWQLEDDQWVLLVFEAVKGRPAHFDPGAEDLPLIISTLRRIPKISPPDFTAGWTEDRWDRFTDDSALFRGGTLLYTDLNADNFLVTETTVRLADWAWPTVGAGFIDPALLVMQLVAAHHTPEGAEQAVAQCEQWHRADSTAIDAFCIANVNMWAAYCAKDPTAGWKKAMLAACQRWAEYRGIAPPAEDN</sequence>
<dbReference type="RefSeq" id="WP_345676978.1">
    <property type="nucleotide sequence ID" value="NZ_BAABHS010000013.1"/>
</dbReference>
<protein>
    <recommendedName>
        <fullName evidence="3">Phosphotransferase enzyme family protein</fullName>
    </recommendedName>
</protein>
<comment type="caution">
    <text evidence="1">The sequence shown here is derived from an EMBL/GenBank/DDBJ whole genome shotgun (WGS) entry which is preliminary data.</text>
</comment>
<dbReference type="SUPFAM" id="SSF56112">
    <property type="entry name" value="Protein kinase-like (PK-like)"/>
    <property type="match status" value="1"/>
</dbReference>
<evidence type="ECO:0000313" key="2">
    <source>
        <dbReference type="Proteomes" id="UP001500466"/>
    </source>
</evidence>
<dbReference type="InterPro" id="IPR011009">
    <property type="entry name" value="Kinase-like_dom_sf"/>
</dbReference>